<dbReference type="Proteomes" id="UP000297647">
    <property type="component" value="Unassembled WGS sequence"/>
</dbReference>
<name>A0A4Y9R340_9BACT</name>
<gene>
    <name evidence="2" type="ORF">E4S40_03865</name>
</gene>
<dbReference type="Pfam" id="PF20136">
    <property type="entry name" value="DUF6526"/>
    <property type="match status" value="1"/>
</dbReference>
<evidence type="ECO:0000256" key="1">
    <source>
        <dbReference type="SAM" id="Phobius"/>
    </source>
</evidence>
<proteinExistence type="predicted"/>
<dbReference type="InterPro" id="IPR045385">
    <property type="entry name" value="DUF6526"/>
</dbReference>
<feature type="transmembrane region" description="Helical" evidence="1">
    <location>
        <begin position="51"/>
        <end position="68"/>
    </location>
</feature>
<keyword evidence="1" id="KW-1133">Transmembrane helix</keyword>
<feature type="transmembrane region" description="Helical" evidence="1">
    <location>
        <begin position="12"/>
        <end position="31"/>
    </location>
</feature>
<dbReference type="OrthoDB" id="765463at2"/>
<organism evidence="2 3">
    <name type="scientific">Algoriphagus kandeliae</name>
    <dbReference type="NCBI Taxonomy" id="2562278"/>
    <lineage>
        <taxon>Bacteria</taxon>
        <taxon>Pseudomonadati</taxon>
        <taxon>Bacteroidota</taxon>
        <taxon>Cytophagia</taxon>
        <taxon>Cytophagales</taxon>
        <taxon>Cyclobacteriaceae</taxon>
        <taxon>Algoriphagus</taxon>
    </lineage>
</organism>
<dbReference type="EMBL" id="SPSB01000001">
    <property type="protein sequence ID" value="TFV97785.1"/>
    <property type="molecule type" value="Genomic_DNA"/>
</dbReference>
<evidence type="ECO:0000313" key="3">
    <source>
        <dbReference type="Proteomes" id="UP000297647"/>
    </source>
</evidence>
<comment type="caution">
    <text evidence="2">The sequence shown here is derived from an EMBL/GenBank/DDBJ whole genome shotgun (WGS) entry which is preliminary data.</text>
</comment>
<keyword evidence="1" id="KW-0472">Membrane</keyword>
<reference evidence="2 3" key="1">
    <citation type="submission" date="2019-03" db="EMBL/GenBank/DDBJ databases">
        <title>Algoriphagus sp. nov, a new strain isolated from root system soil of mangrove plant Kandelia.</title>
        <authorList>
            <person name="Yin Q."/>
            <person name="Wang K."/>
            <person name="Song Z."/>
        </authorList>
    </citation>
    <scope>NUCLEOTIDE SEQUENCE [LARGE SCALE GENOMIC DNA]</scope>
    <source>
        <strain evidence="2 3">XY-J91</strain>
    </source>
</reference>
<keyword evidence="3" id="KW-1185">Reference proteome</keyword>
<keyword evidence="1" id="KW-0812">Transmembrane</keyword>
<dbReference type="AlphaFoldDB" id="A0A4Y9R340"/>
<protein>
    <submittedName>
        <fullName evidence="2">Uncharacterized protein</fullName>
    </submittedName>
</protein>
<sequence>MKTAQNFKNHARYYPFHHFFIFPLTLIYFIWTIVDLDFSTAETISESLKSLILALIVINLPFLARIYALKNQNRIIYAEMRARYAELTGKPFKEIESKLSGSQIIALRFASDEELTTLIEETISKNLSSKEIKMKIKDWQGDYRRV</sequence>
<accession>A0A4Y9R340</accession>
<dbReference type="RefSeq" id="WP_135071080.1">
    <property type="nucleotide sequence ID" value="NZ_SPSB01000001.1"/>
</dbReference>
<evidence type="ECO:0000313" key="2">
    <source>
        <dbReference type="EMBL" id="TFV97785.1"/>
    </source>
</evidence>